<evidence type="ECO:0000313" key="1">
    <source>
        <dbReference type="EMBL" id="MFC5499699.1"/>
    </source>
</evidence>
<dbReference type="PANTHER" id="PTHR47197">
    <property type="entry name" value="PROTEIN NIRF"/>
    <property type="match status" value="1"/>
</dbReference>
<dbReference type="SUPFAM" id="SSF51004">
    <property type="entry name" value="C-terminal (heme d1) domain of cytochrome cd1-nitrite reductase"/>
    <property type="match status" value="1"/>
</dbReference>
<sequence>MPLPRDASFPLPALALFAALLLAVWPASAQPLVPESSIELPAVGGRIDHLAIDLQANRLFIAALGADSLEVVDLAADRRLARIRSLHEPQGVAYAASGQRLFVANGSAGNVQAFAAAGPPAVATADDLDDADNLRLDAQAGRLYVGYGHALAVLEAGTLRRVQRIELSGHPEAFELERQGGRIFVNVPGAGHIAVVDRASGKVTATWPVAGARGNFAMALDEPGRRLFVATRQPAQLLAYDTASGRRVAALPVCGDADDLFFDGSRRQLYAVCGEGVVDVVRQIDPDHYEIAQRLPTAAGARTGLFVPERSQLFVAVPSRGPVPAQIRAFKVR</sequence>
<name>A0ABW0NIZ3_9BURK</name>
<dbReference type="InterPro" id="IPR015943">
    <property type="entry name" value="WD40/YVTN_repeat-like_dom_sf"/>
</dbReference>
<dbReference type="InterPro" id="IPR011048">
    <property type="entry name" value="Haem_d1_sf"/>
</dbReference>
<dbReference type="Proteomes" id="UP001596037">
    <property type="component" value="Unassembled WGS sequence"/>
</dbReference>
<dbReference type="PANTHER" id="PTHR47197:SF3">
    <property type="entry name" value="DIHYDRO-HEME D1 DEHYDROGENASE"/>
    <property type="match status" value="1"/>
</dbReference>
<dbReference type="Gene3D" id="2.130.10.10">
    <property type="entry name" value="YVTN repeat-like/Quinoprotein amine dehydrogenase"/>
    <property type="match status" value="2"/>
</dbReference>
<gene>
    <name evidence="1" type="ORF">ACFPOE_19305</name>
</gene>
<keyword evidence="2" id="KW-1185">Reference proteome</keyword>
<reference evidence="2" key="1">
    <citation type="journal article" date="2019" name="Int. J. Syst. Evol. Microbiol.">
        <title>The Global Catalogue of Microorganisms (GCM) 10K type strain sequencing project: providing services to taxonomists for standard genome sequencing and annotation.</title>
        <authorList>
            <consortium name="The Broad Institute Genomics Platform"/>
            <consortium name="The Broad Institute Genome Sequencing Center for Infectious Disease"/>
            <person name="Wu L."/>
            <person name="Ma J."/>
        </authorList>
    </citation>
    <scope>NUCLEOTIDE SEQUENCE [LARGE SCALE GENOMIC DNA]</scope>
    <source>
        <strain evidence="2">CCUG 57401</strain>
    </source>
</reference>
<accession>A0ABW0NIZ3</accession>
<dbReference type="InterPro" id="IPR051200">
    <property type="entry name" value="Host-pathogen_enzymatic-act"/>
</dbReference>
<organism evidence="1 2">
    <name type="scientific">Caenimonas terrae</name>
    <dbReference type="NCBI Taxonomy" id="696074"/>
    <lineage>
        <taxon>Bacteria</taxon>
        <taxon>Pseudomonadati</taxon>
        <taxon>Pseudomonadota</taxon>
        <taxon>Betaproteobacteria</taxon>
        <taxon>Burkholderiales</taxon>
        <taxon>Comamonadaceae</taxon>
        <taxon>Caenimonas</taxon>
    </lineage>
</organism>
<comment type="caution">
    <text evidence="1">The sequence shown here is derived from an EMBL/GenBank/DDBJ whole genome shotgun (WGS) entry which is preliminary data.</text>
</comment>
<evidence type="ECO:0000313" key="2">
    <source>
        <dbReference type="Proteomes" id="UP001596037"/>
    </source>
</evidence>
<dbReference type="RefSeq" id="WP_376851951.1">
    <property type="nucleotide sequence ID" value="NZ_JBHSMF010000010.1"/>
</dbReference>
<proteinExistence type="predicted"/>
<dbReference type="EMBL" id="JBHSMF010000010">
    <property type="protein sequence ID" value="MFC5499699.1"/>
    <property type="molecule type" value="Genomic_DNA"/>
</dbReference>
<protein>
    <submittedName>
        <fullName evidence="1">YncE family protein</fullName>
    </submittedName>
</protein>